<evidence type="ECO:0000256" key="6">
    <source>
        <dbReference type="ARBA" id="ARBA00048348"/>
    </source>
</evidence>
<dbReference type="AlphaFoldDB" id="A0A6C0JJC4"/>
<dbReference type="SUPFAM" id="SSF51069">
    <property type="entry name" value="Carbonic anhydrase"/>
    <property type="match status" value="1"/>
</dbReference>
<reference evidence="8" key="1">
    <citation type="journal article" date="2020" name="Nature">
        <title>Giant virus diversity and host interactions through global metagenomics.</title>
        <authorList>
            <person name="Schulz F."/>
            <person name="Roux S."/>
            <person name="Paez-Espino D."/>
            <person name="Jungbluth S."/>
            <person name="Walsh D.A."/>
            <person name="Denef V.J."/>
            <person name="McMahon K.D."/>
            <person name="Konstantinidis K.T."/>
            <person name="Eloe-Fadrosh E.A."/>
            <person name="Kyrpides N.C."/>
            <person name="Woyke T."/>
        </authorList>
    </citation>
    <scope>NUCLEOTIDE SEQUENCE</scope>
    <source>
        <strain evidence="8">GVMAG-M-3300027708-5</strain>
    </source>
</reference>
<comment type="catalytic activity">
    <reaction evidence="6">
        <text>hydrogencarbonate + H(+) = CO2 + H2O</text>
        <dbReference type="Rhea" id="RHEA:10748"/>
        <dbReference type="ChEBI" id="CHEBI:15377"/>
        <dbReference type="ChEBI" id="CHEBI:15378"/>
        <dbReference type="ChEBI" id="CHEBI:16526"/>
        <dbReference type="ChEBI" id="CHEBI:17544"/>
        <dbReference type="EC" id="4.2.1.1"/>
    </reaction>
</comment>
<dbReference type="SMART" id="SM01057">
    <property type="entry name" value="Carb_anhydrase"/>
    <property type="match status" value="1"/>
</dbReference>
<evidence type="ECO:0000259" key="7">
    <source>
        <dbReference type="PROSITE" id="PS51144"/>
    </source>
</evidence>
<evidence type="ECO:0000256" key="1">
    <source>
        <dbReference type="ARBA" id="ARBA00010718"/>
    </source>
</evidence>
<evidence type="ECO:0000256" key="5">
    <source>
        <dbReference type="ARBA" id="ARBA00023239"/>
    </source>
</evidence>
<organism evidence="8">
    <name type="scientific">viral metagenome</name>
    <dbReference type="NCBI Taxonomy" id="1070528"/>
    <lineage>
        <taxon>unclassified sequences</taxon>
        <taxon>metagenomes</taxon>
        <taxon>organismal metagenomes</taxon>
    </lineage>
</organism>
<proteinExistence type="inferred from homology"/>
<name>A0A6C0JJC4_9ZZZZ</name>
<sequence length="206" mass="23579">MANTSNSSNISYQSPICLNDDDVLEIDKYLHMYGTNTGAAYDESQRIFIVNDVIILRVGEQTYRLIEYHFHVPSEHIINDSKFASEIHYVFVEHDKNKKYEAHNCPDICSGCSNDISGNVLVIGRVITNEEESRREHGSLAKLQPRIPNHYFEYDGTLTTGDYSPVRWIVGRKPIQMKISVITDFAKTARSIQPLDGRIVLYSRSY</sequence>
<dbReference type="EMBL" id="MN740405">
    <property type="protein sequence ID" value="QHU04860.1"/>
    <property type="molecule type" value="Genomic_DNA"/>
</dbReference>
<dbReference type="GO" id="GO:0004089">
    <property type="term" value="F:carbonate dehydratase activity"/>
    <property type="evidence" value="ECO:0007669"/>
    <property type="project" value="UniProtKB-EC"/>
</dbReference>
<dbReference type="PANTHER" id="PTHR18952">
    <property type="entry name" value="CARBONIC ANHYDRASE"/>
    <property type="match status" value="1"/>
</dbReference>
<dbReference type="Pfam" id="PF00194">
    <property type="entry name" value="Carb_anhydrase"/>
    <property type="match status" value="1"/>
</dbReference>
<accession>A0A6C0JJC4</accession>
<dbReference type="PANTHER" id="PTHR18952:SF265">
    <property type="entry name" value="CARBONIC ANHYDRASE"/>
    <property type="match status" value="1"/>
</dbReference>
<keyword evidence="5" id="KW-0456">Lyase</keyword>
<evidence type="ECO:0000256" key="3">
    <source>
        <dbReference type="ARBA" id="ARBA00022723"/>
    </source>
</evidence>
<dbReference type="InterPro" id="IPR023561">
    <property type="entry name" value="Carbonic_anhydrase_a-class"/>
</dbReference>
<dbReference type="GO" id="GO:0008270">
    <property type="term" value="F:zinc ion binding"/>
    <property type="evidence" value="ECO:0007669"/>
    <property type="project" value="InterPro"/>
</dbReference>
<dbReference type="InterPro" id="IPR001148">
    <property type="entry name" value="CA_dom"/>
</dbReference>
<keyword evidence="3" id="KW-0479">Metal-binding</keyword>
<keyword evidence="4" id="KW-0862">Zinc</keyword>
<feature type="domain" description="Alpha-carbonic anhydrase" evidence="7">
    <location>
        <begin position="1"/>
        <end position="206"/>
    </location>
</feature>
<dbReference type="Gene3D" id="3.10.200.10">
    <property type="entry name" value="Alpha carbonic anhydrase"/>
    <property type="match status" value="1"/>
</dbReference>
<evidence type="ECO:0000313" key="8">
    <source>
        <dbReference type="EMBL" id="QHU04860.1"/>
    </source>
</evidence>
<evidence type="ECO:0000256" key="4">
    <source>
        <dbReference type="ARBA" id="ARBA00022833"/>
    </source>
</evidence>
<dbReference type="PROSITE" id="PS51144">
    <property type="entry name" value="ALPHA_CA_2"/>
    <property type="match status" value="1"/>
</dbReference>
<dbReference type="EC" id="4.2.1.1" evidence="2"/>
<protein>
    <recommendedName>
        <fullName evidence="2">carbonic anhydrase</fullName>
        <ecNumber evidence="2">4.2.1.1</ecNumber>
    </recommendedName>
</protein>
<dbReference type="InterPro" id="IPR036398">
    <property type="entry name" value="CA_dom_sf"/>
</dbReference>
<evidence type="ECO:0000256" key="2">
    <source>
        <dbReference type="ARBA" id="ARBA00012925"/>
    </source>
</evidence>
<comment type="similarity">
    <text evidence="1">Belongs to the alpha-carbonic anhydrase family.</text>
</comment>